<name>A0A9Q0QNN2_9MAGN</name>
<evidence type="ECO:0000313" key="3">
    <source>
        <dbReference type="Proteomes" id="UP001141806"/>
    </source>
</evidence>
<feature type="region of interest" description="Disordered" evidence="1">
    <location>
        <begin position="10"/>
        <end position="30"/>
    </location>
</feature>
<evidence type="ECO:0000313" key="2">
    <source>
        <dbReference type="EMBL" id="KAJ4966240.1"/>
    </source>
</evidence>
<dbReference type="AlphaFoldDB" id="A0A9Q0QNN2"/>
<organism evidence="2 3">
    <name type="scientific">Protea cynaroides</name>
    <dbReference type="NCBI Taxonomy" id="273540"/>
    <lineage>
        <taxon>Eukaryota</taxon>
        <taxon>Viridiplantae</taxon>
        <taxon>Streptophyta</taxon>
        <taxon>Embryophyta</taxon>
        <taxon>Tracheophyta</taxon>
        <taxon>Spermatophyta</taxon>
        <taxon>Magnoliopsida</taxon>
        <taxon>Proteales</taxon>
        <taxon>Proteaceae</taxon>
        <taxon>Protea</taxon>
    </lineage>
</organism>
<evidence type="ECO:0000256" key="1">
    <source>
        <dbReference type="SAM" id="MobiDB-lite"/>
    </source>
</evidence>
<gene>
    <name evidence="2" type="ORF">NE237_018089</name>
</gene>
<proteinExistence type="predicted"/>
<keyword evidence="3" id="KW-1185">Reference proteome</keyword>
<dbReference type="PANTHER" id="PTHR47481">
    <property type="match status" value="1"/>
</dbReference>
<dbReference type="OrthoDB" id="1845088at2759"/>
<dbReference type="PANTHER" id="PTHR47481:SF28">
    <property type="entry name" value="RETROTRANSPOSON COPIA-LIKE N-TERMINAL DOMAIN-CONTAINING PROTEIN"/>
    <property type="match status" value="1"/>
</dbReference>
<reference evidence="2" key="1">
    <citation type="journal article" date="2023" name="Plant J.">
        <title>The genome of the king protea, Protea cynaroides.</title>
        <authorList>
            <person name="Chang J."/>
            <person name="Duong T.A."/>
            <person name="Schoeman C."/>
            <person name="Ma X."/>
            <person name="Roodt D."/>
            <person name="Barker N."/>
            <person name="Li Z."/>
            <person name="Van de Peer Y."/>
            <person name="Mizrachi E."/>
        </authorList>
    </citation>
    <scope>NUCLEOTIDE SEQUENCE</scope>
    <source>
        <tissue evidence="2">Young leaves</tissue>
    </source>
</reference>
<accession>A0A9Q0QNN2</accession>
<evidence type="ECO:0008006" key="4">
    <source>
        <dbReference type="Google" id="ProtNLM"/>
    </source>
</evidence>
<dbReference type="Proteomes" id="UP001141806">
    <property type="component" value="Unassembled WGS sequence"/>
</dbReference>
<comment type="caution">
    <text evidence="2">The sequence shown here is derived from an EMBL/GenBank/DDBJ whole genome shotgun (WGS) entry which is preliminary data.</text>
</comment>
<sequence>MSIAIGLAAESTQPRSATKRSRRRAASGGASPLLLHTPPLVFSNIASLIPIKLSSTNYMLWKSLFEPILHGHKLMHLIDGSTPFPITSDSPFYEKDQMLLSWINAILSESALPYIVGVSSAKAAWDLLKTRYASATPAHVMSLKRQLSRIKKGSQSMIDYIQQFKIISDQLVACGSTFSSSVRIRAQSTALPLEELHTLLICEELALADESPNEQSTAYVAYRPNSPNSGRGNSGRGNFGRGNSSYRGVIVKAVGGKPNGALQILLIMAIHRLPLQILLATLYVINVRYVVELAISPLTATTEWTKLIKGIIHLRS</sequence>
<dbReference type="EMBL" id="JAMYWD010000007">
    <property type="protein sequence ID" value="KAJ4966240.1"/>
    <property type="molecule type" value="Genomic_DNA"/>
</dbReference>
<dbReference type="Pfam" id="PF14223">
    <property type="entry name" value="Retrotran_gag_2"/>
    <property type="match status" value="1"/>
</dbReference>
<protein>
    <recommendedName>
        <fullName evidence="4">Retrotransposon Copia-like N-terminal domain-containing protein</fullName>
    </recommendedName>
</protein>